<evidence type="ECO:0000256" key="5">
    <source>
        <dbReference type="ARBA" id="ARBA00022842"/>
    </source>
</evidence>
<reference evidence="15" key="1">
    <citation type="submission" date="2015-12" db="EMBL/GenBank/DDBJ databases">
        <authorList>
            <person name="Lima A."/>
            <person name="Farahani Zayas N."/>
            <person name="Castro Da Silva M.A."/>
            <person name="Cabral A."/>
            <person name="Pessatti M.L."/>
        </authorList>
    </citation>
    <scope>NUCLEOTIDE SEQUENCE [LARGE SCALE GENOMIC DNA]</scope>
    <source>
        <strain evidence="15">LAMA 842</strain>
    </source>
</reference>
<dbReference type="SUPFAM" id="SSF48576">
    <property type="entry name" value="Terpenoid synthases"/>
    <property type="match status" value="1"/>
</dbReference>
<dbReference type="PATRIC" id="fig|1306954.6.peg.597"/>
<dbReference type="EMBL" id="LOCO01000011">
    <property type="protein sequence ID" value="KXO09390.1"/>
    <property type="molecule type" value="Genomic_DNA"/>
</dbReference>
<evidence type="ECO:0000256" key="9">
    <source>
        <dbReference type="ARBA" id="ARBA00072473"/>
    </source>
</evidence>
<proteinExistence type="inferred from homology"/>
<comment type="similarity">
    <text evidence="2 12">Belongs to the FPP/GGPP synthase family.</text>
</comment>
<evidence type="ECO:0000256" key="4">
    <source>
        <dbReference type="ARBA" id="ARBA00022723"/>
    </source>
</evidence>
<evidence type="ECO:0000256" key="12">
    <source>
        <dbReference type="RuleBase" id="RU004466"/>
    </source>
</evidence>
<evidence type="ECO:0000313" key="15">
    <source>
        <dbReference type="Proteomes" id="UP000070282"/>
    </source>
</evidence>
<dbReference type="GO" id="GO:0008299">
    <property type="term" value="P:isoprenoid biosynthetic process"/>
    <property type="evidence" value="ECO:0007669"/>
    <property type="project" value="InterPro"/>
</dbReference>
<dbReference type="AlphaFoldDB" id="A0A137SAB6"/>
<dbReference type="FunFam" id="1.10.600.10:FF:000002">
    <property type="entry name" value="Octaprenyl diphosphate synthase"/>
    <property type="match status" value="1"/>
</dbReference>
<dbReference type="PROSITE" id="PS00444">
    <property type="entry name" value="POLYPRENYL_SYNTHASE_2"/>
    <property type="match status" value="1"/>
</dbReference>
<dbReference type="InterPro" id="IPR000092">
    <property type="entry name" value="Polyprenyl_synt"/>
</dbReference>
<evidence type="ECO:0000256" key="10">
    <source>
        <dbReference type="ARBA" id="ARBA00079637"/>
    </source>
</evidence>
<accession>A0A137SAB6</accession>
<dbReference type="InterPro" id="IPR033749">
    <property type="entry name" value="Polyprenyl_synt_CS"/>
</dbReference>
<dbReference type="GO" id="GO:0046872">
    <property type="term" value="F:metal ion binding"/>
    <property type="evidence" value="ECO:0007669"/>
    <property type="project" value="UniProtKB-KW"/>
</dbReference>
<comment type="cofactor">
    <cofactor evidence="1">
        <name>Mg(2+)</name>
        <dbReference type="ChEBI" id="CHEBI:18420"/>
    </cofactor>
</comment>
<dbReference type="PANTHER" id="PTHR12001:SF69">
    <property type="entry name" value="ALL TRANS-POLYPRENYL-DIPHOSPHATE SYNTHASE PDSS1"/>
    <property type="match status" value="1"/>
</dbReference>
<dbReference type="InterPro" id="IPR008949">
    <property type="entry name" value="Isoprenoid_synthase_dom_sf"/>
</dbReference>
<keyword evidence="5" id="KW-0460">Magnesium</keyword>
<dbReference type="CDD" id="cd00685">
    <property type="entry name" value="Trans_IPPS_HT"/>
    <property type="match status" value="1"/>
</dbReference>
<dbReference type="Gene3D" id="1.10.600.10">
    <property type="entry name" value="Farnesyl Diphosphate Synthase"/>
    <property type="match status" value="1"/>
</dbReference>
<comment type="catalytic activity">
    <reaction evidence="6">
        <text>5 isopentenyl diphosphate + (2E,6E)-farnesyl diphosphate = all-trans-octaprenyl diphosphate + 5 diphosphate</text>
        <dbReference type="Rhea" id="RHEA:27798"/>
        <dbReference type="ChEBI" id="CHEBI:33019"/>
        <dbReference type="ChEBI" id="CHEBI:57711"/>
        <dbReference type="ChEBI" id="CHEBI:128769"/>
        <dbReference type="ChEBI" id="CHEBI:175763"/>
        <dbReference type="EC" id="2.5.1.90"/>
    </reaction>
</comment>
<dbReference type="PROSITE" id="PS00723">
    <property type="entry name" value="POLYPRENYL_SYNTHASE_1"/>
    <property type="match status" value="1"/>
</dbReference>
<dbReference type="EC" id="2.5.1.90" evidence="8"/>
<feature type="region of interest" description="Disordered" evidence="13">
    <location>
        <begin position="1"/>
        <end position="22"/>
    </location>
</feature>
<evidence type="ECO:0000256" key="7">
    <source>
        <dbReference type="ARBA" id="ARBA00055029"/>
    </source>
</evidence>
<name>A0A137SAB6_9GAMM</name>
<evidence type="ECO:0000256" key="13">
    <source>
        <dbReference type="SAM" id="MobiDB-lite"/>
    </source>
</evidence>
<dbReference type="Pfam" id="PF00348">
    <property type="entry name" value="polyprenyl_synt"/>
    <property type="match status" value="1"/>
</dbReference>
<dbReference type="Proteomes" id="UP000070282">
    <property type="component" value="Unassembled WGS sequence"/>
</dbReference>
<evidence type="ECO:0000256" key="11">
    <source>
        <dbReference type="ARBA" id="ARBA00083124"/>
    </source>
</evidence>
<sequence length="341" mass="37413">MPRPARKLNENTSKGRTSPMTAQRIHDTVAEDFSRVNDLIIQRLASDVPMVEKIAQYIIESGGKRLRPLLVLLSSRAAGYSESEHLKLAVVIEFLHTATLLHDDVVDTSDMRRGRSTANAKWGNAPSVLVGDFLYARAFEMMVELESLPIMNVLSHATAVIAEGEVMQLMNVKNPDLTEEQYMVVIHNKTAMLFEASSHTGALLAGADDKQETALKDYGKHLGLAFQLVDDVLDYLGDAEAMGKNVGDDLAEGKTTLPLIYAMANGSDEERQLIRQAIRKGGLDDLPKVLEIVKSSGAIEYTMAKAKEQAQIACDLLTCLPKSEHRKALELLTEVAVARVS</sequence>
<evidence type="ECO:0000256" key="2">
    <source>
        <dbReference type="ARBA" id="ARBA00006706"/>
    </source>
</evidence>
<keyword evidence="4" id="KW-0479">Metal-binding</keyword>
<keyword evidence="3 12" id="KW-0808">Transferase</keyword>
<evidence type="ECO:0000256" key="3">
    <source>
        <dbReference type="ARBA" id="ARBA00022679"/>
    </source>
</evidence>
<dbReference type="GO" id="GO:0106350">
    <property type="term" value="F:all-trans-octaprenyl-diphosphate synthase activity"/>
    <property type="evidence" value="ECO:0007669"/>
    <property type="project" value="UniProtKB-EC"/>
</dbReference>
<comment type="caution">
    <text evidence="14">The sequence shown here is derived from an EMBL/GenBank/DDBJ whole genome shotgun (WGS) entry which is preliminary data.</text>
</comment>
<evidence type="ECO:0000313" key="14">
    <source>
        <dbReference type="EMBL" id="KXO09390.1"/>
    </source>
</evidence>
<protein>
    <recommendedName>
        <fullName evidence="9">Octaprenyl diphosphate synthase</fullName>
        <ecNumber evidence="8">2.5.1.90</ecNumber>
    </recommendedName>
    <alternativeName>
        <fullName evidence="11">All-trans-octaprenyl-diphosphate synthase</fullName>
    </alternativeName>
    <alternativeName>
        <fullName evidence="10">Octaprenyl pyrophosphate synthase</fullName>
    </alternativeName>
</protein>
<gene>
    <name evidence="14" type="ORF">J122_2313</name>
</gene>
<evidence type="ECO:0000256" key="1">
    <source>
        <dbReference type="ARBA" id="ARBA00001946"/>
    </source>
</evidence>
<dbReference type="PANTHER" id="PTHR12001">
    <property type="entry name" value="GERANYLGERANYL PYROPHOSPHATE SYNTHASE"/>
    <property type="match status" value="1"/>
</dbReference>
<evidence type="ECO:0000256" key="8">
    <source>
        <dbReference type="ARBA" id="ARBA00066511"/>
    </source>
</evidence>
<dbReference type="SFLD" id="SFLDS00005">
    <property type="entry name" value="Isoprenoid_Synthase_Type_I"/>
    <property type="match status" value="1"/>
</dbReference>
<comment type="function">
    <text evidence="7">Supplies octaprenyl diphosphate, the precursor for the side chain of the isoprenoid quinones ubiquinone and menaquinone.</text>
</comment>
<feature type="compositionally biased region" description="Polar residues" evidence="13">
    <location>
        <begin position="10"/>
        <end position="21"/>
    </location>
</feature>
<organism evidence="14 15">
    <name type="scientific">Marinobacter excellens LAMA 842</name>
    <dbReference type="NCBI Taxonomy" id="1306954"/>
    <lineage>
        <taxon>Bacteria</taxon>
        <taxon>Pseudomonadati</taxon>
        <taxon>Pseudomonadota</taxon>
        <taxon>Gammaproteobacteria</taxon>
        <taxon>Pseudomonadales</taxon>
        <taxon>Marinobacteraceae</taxon>
        <taxon>Marinobacter</taxon>
    </lineage>
</organism>
<keyword evidence="15" id="KW-1185">Reference proteome</keyword>
<evidence type="ECO:0000256" key="6">
    <source>
        <dbReference type="ARBA" id="ARBA00051506"/>
    </source>
</evidence>